<organism evidence="6 7">
    <name type="scientific">Agrobacterium tumefaciens</name>
    <dbReference type="NCBI Taxonomy" id="358"/>
    <lineage>
        <taxon>Bacteria</taxon>
        <taxon>Pseudomonadati</taxon>
        <taxon>Pseudomonadota</taxon>
        <taxon>Alphaproteobacteria</taxon>
        <taxon>Hyphomicrobiales</taxon>
        <taxon>Rhizobiaceae</taxon>
        <taxon>Rhizobium/Agrobacterium group</taxon>
        <taxon>Agrobacterium</taxon>
        <taxon>Agrobacterium tumefaciens complex</taxon>
    </lineage>
</organism>
<evidence type="ECO:0000259" key="5">
    <source>
        <dbReference type="PROSITE" id="PS51677"/>
    </source>
</evidence>
<dbReference type="EMBL" id="JXQV01000009">
    <property type="protein sequence ID" value="KIQ02899.1"/>
    <property type="molecule type" value="Genomic_DNA"/>
</dbReference>
<dbReference type="Pfam" id="PF01522">
    <property type="entry name" value="Polysacc_deac_1"/>
    <property type="match status" value="1"/>
</dbReference>
<dbReference type="InterPro" id="IPR050248">
    <property type="entry name" value="Polysacc_deacetylase_ArnD"/>
</dbReference>
<dbReference type="Proteomes" id="UP000035017">
    <property type="component" value="Unassembled WGS sequence"/>
</dbReference>
<sequence length="235" mass="26113">MRYAAGLIVLVVISASSLGVHVYSKSRSSQLFGDIIARVETDKPVVALTLDDGPSARFTHDVLAILKERNAKATFFLTGKEIGENPAQTKMIIDAGHQIGNHSYTHANMAFMGAARVKDEVERTDAAIRAAGYEGEILFRPPFGKKLVSLPWYLSRHDRKTIMWDVEPESYPDVAKSPEALAQYVIDHAKNGSIIVLHVMYRSRAVSRQALPLIIDGLRQKGFELVTLSRLLKER</sequence>
<dbReference type="PROSITE" id="PS51677">
    <property type="entry name" value="NODB"/>
    <property type="match status" value="1"/>
</dbReference>
<accession>A0A0D0KWU8</accession>
<dbReference type="OrthoDB" id="9784220at2"/>
<dbReference type="AlphaFoldDB" id="A0A0D0KWU8"/>
<dbReference type="GO" id="GO:0005975">
    <property type="term" value="P:carbohydrate metabolic process"/>
    <property type="evidence" value="ECO:0007669"/>
    <property type="project" value="InterPro"/>
</dbReference>
<evidence type="ECO:0000256" key="4">
    <source>
        <dbReference type="ARBA" id="ARBA00032976"/>
    </source>
</evidence>
<proteinExistence type="inferred from homology"/>
<dbReference type="GO" id="GO:0016810">
    <property type="term" value="F:hydrolase activity, acting on carbon-nitrogen (but not peptide) bonds"/>
    <property type="evidence" value="ECO:0007669"/>
    <property type="project" value="InterPro"/>
</dbReference>
<protein>
    <recommendedName>
        <fullName evidence="3">Chitooligosaccharide deacetylase</fullName>
    </recommendedName>
    <alternativeName>
        <fullName evidence="4">Nodulation protein B</fullName>
    </alternativeName>
</protein>
<evidence type="ECO:0000256" key="2">
    <source>
        <dbReference type="ARBA" id="ARBA00010973"/>
    </source>
</evidence>
<comment type="caution">
    <text evidence="6">The sequence shown here is derived from an EMBL/GenBank/DDBJ whole genome shotgun (WGS) entry which is preliminary data.</text>
</comment>
<comment type="function">
    <text evidence="1">Is involved in generating a small heat-stable compound (Nod), an acylated oligomer of N-acetylglucosamine, that stimulates mitosis in various plant protoplasts.</text>
</comment>
<dbReference type="InterPro" id="IPR011330">
    <property type="entry name" value="Glyco_hydro/deAcase_b/a-brl"/>
</dbReference>
<dbReference type="PANTHER" id="PTHR10587">
    <property type="entry name" value="GLYCOSYL TRANSFERASE-RELATED"/>
    <property type="match status" value="1"/>
</dbReference>
<evidence type="ECO:0000313" key="6">
    <source>
        <dbReference type="EMBL" id="KIQ02899.1"/>
    </source>
</evidence>
<reference evidence="6 7" key="1">
    <citation type="submission" date="2014-12" db="EMBL/GenBank/DDBJ databases">
        <title>16Stimator: statistical estimation of ribosomal gene copy numbers from draft genome assemblies.</title>
        <authorList>
            <person name="Perisin M.A."/>
            <person name="Vetter M."/>
            <person name="Gilbert J.A."/>
            <person name="Bergelson J."/>
        </authorList>
    </citation>
    <scope>NUCLEOTIDE SEQUENCE [LARGE SCALE GENOMIC DNA]</scope>
    <source>
        <strain evidence="6 7">MEJ076</strain>
    </source>
</reference>
<comment type="similarity">
    <text evidence="2">Belongs to the polysaccharide deacetylase family.</text>
</comment>
<dbReference type="SUPFAM" id="SSF88713">
    <property type="entry name" value="Glycoside hydrolase/deacetylase"/>
    <property type="match status" value="1"/>
</dbReference>
<gene>
    <name evidence="6" type="ORF">RU07_09940</name>
</gene>
<name>A0A0D0KWU8_AGRTU</name>
<dbReference type="PANTHER" id="PTHR10587:SF125">
    <property type="entry name" value="POLYSACCHARIDE DEACETYLASE YHEN-RELATED"/>
    <property type="match status" value="1"/>
</dbReference>
<dbReference type="Gene3D" id="3.20.20.370">
    <property type="entry name" value="Glycoside hydrolase/deacetylase"/>
    <property type="match status" value="1"/>
</dbReference>
<dbReference type="CDD" id="cd10956">
    <property type="entry name" value="CE4_BH1302_like"/>
    <property type="match status" value="1"/>
</dbReference>
<evidence type="ECO:0000256" key="1">
    <source>
        <dbReference type="ARBA" id="ARBA00003236"/>
    </source>
</evidence>
<evidence type="ECO:0000256" key="3">
    <source>
        <dbReference type="ARBA" id="ARBA00020071"/>
    </source>
</evidence>
<feature type="domain" description="NodB homology" evidence="5">
    <location>
        <begin position="44"/>
        <end position="226"/>
    </location>
</feature>
<dbReference type="InterPro" id="IPR002509">
    <property type="entry name" value="NODB_dom"/>
</dbReference>
<evidence type="ECO:0000313" key="7">
    <source>
        <dbReference type="Proteomes" id="UP000035017"/>
    </source>
</evidence>